<dbReference type="Proteomes" id="UP000299102">
    <property type="component" value="Unassembled WGS sequence"/>
</dbReference>
<protein>
    <submittedName>
        <fullName evidence="1">Uncharacterized protein</fullName>
    </submittedName>
</protein>
<accession>A0A4C1UJN9</accession>
<comment type="caution">
    <text evidence="1">The sequence shown here is derived from an EMBL/GenBank/DDBJ whole genome shotgun (WGS) entry which is preliminary data.</text>
</comment>
<dbReference type="AlphaFoldDB" id="A0A4C1UJN9"/>
<gene>
    <name evidence="1" type="ORF">EVAR_86041_1</name>
</gene>
<evidence type="ECO:0000313" key="2">
    <source>
        <dbReference type="Proteomes" id="UP000299102"/>
    </source>
</evidence>
<dbReference type="EMBL" id="BGZK01000181">
    <property type="protein sequence ID" value="GBP26539.1"/>
    <property type="molecule type" value="Genomic_DNA"/>
</dbReference>
<reference evidence="1 2" key="1">
    <citation type="journal article" date="2019" name="Commun. Biol.">
        <title>The bagworm genome reveals a unique fibroin gene that provides high tensile strength.</title>
        <authorList>
            <person name="Kono N."/>
            <person name="Nakamura H."/>
            <person name="Ohtoshi R."/>
            <person name="Tomita M."/>
            <person name="Numata K."/>
            <person name="Arakawa K."/>
        </authorList>
    </citation>
    <scope>NUCLEOTIDE SEQUENCE [LARGE SCALE GENOMIC DNA]</scope>
</reference>
<name>A0A4C1UJN9_EUMVA</name>
<keyword evidence="2" id="KW-1185">Reference proteome</keyword>
<evidence type="ECO:0000313" key="1">
    <source>
        <dbReference type="EMBL" id="GBP26539.1"/>
    </source>
</evidence>
<organism evidence="1 2">
    <name type="scientific">Eumeta variegata</name>
    <name type="common">Bagworm moth</name>
    <name type="synonym">Eumeta japonica</name>
    <dbReference type="NCBI Taxonomy" id="151549"/>
    <lineage>
        <taxon>Eukaryota</taxon>
        <taxon>Metazoa</taxon>
        <taxon>Ecdysozoa</taxon>
        <taxon>Arthropoda</taxon>
        <taxon>Hexapoda</taxon>
        <taxon>Insecta</taxon>
        <taxon>Pterygota</taxon>
        <taxon>Neoptera</taxon>
        <taxon>Endopterygota</taxon>
        <taxon>Lepidoptera</taxon>
        <taxon>Glossata</taxon>
        <taxon>Ditrysia</taxon>
        <taxon>Tineoidea</taxon>
        <taxon>Psychidae</taxon>
        <taxon>Oiketicinae</taxon>
        <taxon>Eumeta</taxon>
    </lineage>
</organism>
<sequence>MTTTPDVVHDVGRWPPRTQRSGVTREIFVCARQPIYKTLLVILKRKDKTAGDALPACSKLHSRRVCADGGDG</sequence>
<proteinExistence type="predicted"/>